<evidence type="ECO:0000313" key="1">
    <source>
        <dbReference type="EMBL" id="KKK87243.1"/>
    </source>
</evidence>
<reference evidence="1" key="1">
    <citation type="journal article" date="2015" name="Nature">
        <title>Complex archaea that bridge the gap between prokaryotes and eukaryotes.</title>
        <authorList>
            <person name="Spang A."/>
            <person name="Saw J.H."/>
            <person name="Jorgensen S.L."/>
            <person name="Zaremba-Niedzwiedzka K."/>
            <person name="Martijn J."/>
            <person name="Lind A.E."/>
            <person name="van Eijk R."/>
            <person name="Schleper C."/>
            <person name="Guy L."/>
            <person name="Ettema T.J."/>
        </authorList>
    </citation>
    <scope>NUCLEOTIDE SEQUENCE</scope>
</reference>
<accession>A0A0F8Z0R7</accession>
<organism evidence="1">
    <name type="scientific">marine sediment metagenome</name>
    <dbReference type="NCBI Taxonomy" id="412755"/>
    <lineage>
        <taxon>unclassified sequences</taxon>
        <taxon>metagenomes</taxon>
        <taxon>ecological metagenomes</taxon>
    </lineage>
</organism>
<gene>
    <name evidence="1" type="ORF">LCGC14_2755190</name>
</gene>
<sequence length="96" mass="11126">MKADKRVYVTRATYSRFVEIWPATVGIRKFHGCVEYGAAWSEDCGTGQLYEDDIERADWADELTCQKRYGFCPGRGTAWYIDQNGKRTRILLDFSD</sequence>
<dbReference type="EMBL" id="LAZR01050486">
    <property type="protein sequence ID" value="KKK87243.1"/>
    <property type="molecule type" value="Genomic_DNA"/>
</dbReference>
<comment type="caution">
    <text evidence="1">The sequence shown here is derived from an EMBL/GenBank/DDBJ whole genome shotgun (WGS) entry which is preliminary data.</text>
</comment>
<name>A0A0F8Z0R7_9ZZZZ</name>
<dbReference type="AlphaFoldDB" id="A0A0F8Z0R7"/>
<proteinExistence type="predicted"/>
<protein>
    <submittedName>
        <fullName evidence="1">Uncharacterized protein</fullName>
    </submittedName>
</protein>